<evidence type="ECO:0000256" key="2">
    <source>
        <dbReference type="ARBA" id="ARBA00023002"/>
    </source>
</evidence>
<name>A0ABY4KYN5_THEAE</name>
<dbReference type="RefSeq" id="WP_248592781.1">
    <property type="nucleotide sequence ID" value="NZ_BAABEB010000012.1"/>
</dbReference>
<dbReference type="SUPFAM" id="SSF51735">
    <property type="entry name" value="NAD(P)-binding Rossmann-fold domains"/>
    <property type="match status" value="1"/>
</dbReference>
<dbReference type="EMBL" id="CP051627">
    <property type="protein sequence ID" value="UPT20521.1"/>
    <property type="molecule type" value="Genomic_DNA"/>
</dbReference>
<dbReference type="PANTHER" id="PTHR43669:SF3">
    <property type="entry name" value="ALCOHOL DEHYDROGENASE, PUTATIVE (AFU_ORTHOLOGUE AFUA_3G03445)-RELATED"/>
    <property type="match status" value="1"/>
</dbReference>
<protein>
    <submittedName>
        <fullName evidence="3">SDR family oxidoreductase</fullName>
    </submittedName>
</protein>
<organism evidence="3 4">
    <name type="scientific">Thermobifida alba</name>
    <name type="common">Thermomonospora alba</name>
    <dbReference type="NCBI Taxonomy" id="53522"/>
    <lineage>
        <taxon>Bacteria</taxon>
        <taxon>Bacillati</taxon>
        <taxon>Actinomycetota</taxon>
        <taxon>Actinomycetes</taxon>
        <taxon>Streptosporangiales</taxon>
        <taxon>Nocardiopsidaceae</taxon>
        <taxon>Thermobifida</taxon>
    </lineage>
</organism>
<accession>A0ABY4KYN5</accession>
<dbReference type="Gene3D" id="3.40.50.720">
    <property type="entry name" value="NAD(P)-binding Rossmann-like Domain"/>
    <property type="match status" value="1"/>
</dbReference>
<dbReference type="InterPro" id="IPR036291">
    <property type="entry name" value="NAD(P)-bd_dom_sf"/>
</dbReference>
<dbReference type="CDD" id="cd05233">
    <property type="entry name" value="SDR_c"/>
    <property type="match status" value="1"/>
</dbReference>
<gene>
    <name evidence="3" type="ORF">FOF52_05650</name>
</gene>
<dbReference type="Pfam" id="PF00106">
    <property type="entry name" value="adh_short"/>
    <property type="match status" value="1"/>
</dbReference>
<dbReference type="PRINTS" id="PR00081">
    <property type="entry name" value="GDHRDH"/>
</dbReference>
<evidence type="ECO:0000313" key="4">
    <source>
        <dbReference type="Proteomes" id="UP000832041"/>
    </source>
</evidence>
<comment type="similarity">
    <text evidence="1">Belongs to the short-chain dehydrogenases/reductases (SDR) family.</text>
</comment>
<proteinExistence type="inferred from homology"/>
<dbReference type="PANTHER" id="PTHR43669">
    <property type="entry name" value="5-KETO-D-GLUCONATE 5-REDUCTASE"/>
    <property type="match status" value="1"/>
</dbReference>
<dbReference type="PROSITE" id="PS00061">
    <property type="entry name" value="ADH_SHORT"/>
    <property type="match status" value="1"/>
</dbReference>
<dbReference type="InterPro" id="IPR020904">
    <property type="entry name" value="Sc_DH/Rdtase_CS"/>
</dbReference>
<keyword evidence="2" id="KW-0560">Oxidoreductase</keyword>
<sequence length="274" mass="28328">MPGIRLDGCGTIVTGAGGGIGAALARRLAAEGALVVVNDVDREAAEGVAEEVGGIAVAGDAADGAVVDRLVTTAERHFGAVDLFCANAGVAPMGGPEQDDAVWETAWRVNVLAHVHAARRLLPAWLERGRGHLLATVSAAGLLTMLGSAPYSVTKHASLGFAEWLSATYGSRGITVQALCPQGVATDMLAATGRAGQVILEPGALTPEQVAEAAVAGLADGRFLILPHPEVADYYLARASDTDRWLAGMRRLQDRILPPAEAPPHHSQETRTVS</sequence>
<evidence type="ECO:0000256" key="1">
    <source>
        <dbReference type="ARBA" id="ARBA00006484"/>
    </source>
</evidence>
<keyword evidence="4" id="KW-1185">Reference proteome</keyword>
<dbReference type="Proteomes" id="UP000832041">
    <property type="component" value="Chromosome"/>
</dbReference>
<evidence type="ECO:0000313" key="3">
    <source>
        <dbReference type="EMBL" id="UPT20521.1"/>
    </source>
</evidence>
<reference evidence="3 4" key="1">
    <citation type="submission" date="2020-04" db="EMBL/GenBank/DDBJ databases">
        <title>Thermobifida alba genome sequencing and assembly.</title>
        <authorList>
            <person name="Luzics S."/>
            <person name="Horvath B."/>
            <person name="Nagy I."/>
            <person name="Toth A."/>
            <person name="Nagy I."/>
            <person name="Kukolya J."/>
        </authorList>
    </citation>
    <scope>NUCLEOTIDE SEQUENCE [LARGE SCALE GENOMIC DNA]</scope>
    <source>
        <strain evidence="3 4">DSM 43795</strain>
    </source>
</reference>
<dbReference type="InterPro" id="IPR002347">
    <property type="entry name" value="SDR_fam"/>
</dbReference>